<feature type="compositionally biased region" description="Low complexity" evidence="1">
    <location>
        <begin position="213"/>
        <end position="228"/>
    </location>
</feature>
<evidence type="ECO:0000313" key="4">
    <source>
        <dbReference type="Proteomes" id="UP000567826"/>
    </source>
</evidence>
<dbReference type="GO" id="GO:0043515">
    <property type="term" value="F:kinetochore binding"/>
    <property type="evidence" value="ECO:0007669"/>
    <property type="project" value="TreeGrafter"/>
</dbReference>
<feature type="compositionally biased region" description="Low complexity" evidence="1">
    <location>
        <begin position="733"/>
        <end position="742"/>
    </location>
</feature>
<organism evidence="3 4">
    <name type="scientific">Nyctibius grandis</name>
    <name type="common">Great potoo</name>
    <dbReference type="NCBI Taxonomy" id="48427"/>
    <lineage>
        <taxon>Eukaryota</taxon>
        <taxon>Metazoa</taxon>
        <taxon>Chordata</taxon>
        <taxon>Craniata</taxon>
        <taxon>Vertebrata</taxon>
        <taxon>Euteleostomi</taxon>
        <taxon>Archelosauria</taxon>
        <taxon>Archosauria</taxon>
        <taxon>Dinosauria</taxon>
        <taxon>Saurischia</taxon>
        <taxon>Theropoda</taxon>
        <taxon>Coelurosauria</taxon>
        <taxon>Aves</taxon>
        <taxon>Neognathae</taxon>
        <taxon>Neoaves</taxon>
        <taxon>Strisores</taxon>
        <taxon>Caprimulgiformes</taxon>
        <taxon>Nyctibiidae</taxon>
        <taxon>Nyctibius</taxon>
    </lineage>
</organism>
<protein>
    <submittedName>
        <fullName evidence="3">CLAP1 protein</fullName>
    </submittedName>
</protein>
<dbReference type="PANTHER" id="PTHR21567:SF28">
    <property type="entry name" value="CLIP-ASSOCIATING PROTEIN 1"/>
    <property type="match status" value="1"/>
</dbReference>
<feature type="compositionally biased region" description="Polar residues" evidence="1">
    <location>
        <begin position="380"/>
        <end position="392"/>
    </location>
</feature>
<dbReference type="EMBL" id="VWYG01017673">
    <property type="protein sequence ID" value="NXQ88142.1"/>
    <property type="molecule type" value="Genomic_DNA"/>
</dbReference>
<dbReference type="Proteomes" id="UP000567826">
    <property type="component" value="Unassembled WGS sequence"/>
</dbReference>
<sequence length="966" mass="106563">HLSSVLGNKFDHGAEAIMPTIFNLIPNSAKVMATSGVVAVRLIIRHTHIPRLIPIITSNCTSKSVAVRRRCFEFLDLLLQEWQTHSLERHVSVLAETIKKGIHDADSEARIEARKCYWGFHSHFSREAEHLYHTLESSYQKALQSHLKNSDSIVSLPQSDRSSSSSQESLNRPLSAKRSPTGSTTSRASTVSTKSVSTPGSLQRSRSDVDVNAAASAKSKVTSSGASTPFSSAAALPPGSYASLGRVRTRRQSSGSASSVPSTPADTRGRSRAKVVSQSQPGSRSSSPGKLLGSAYGGLSGGTSRAQPVPSSSEKRSKIPRSQGCSRETSPNRVGLARSSRIPRPSMSQGCSRDTSRESSRDTSPARGFPPLASRRHSRSTSALSTAESVGQSDRFGLGQPGRMPASVNAMRVLSTSTDLEAAVADALLLGDSRSKKKPVRRRYEPYGMYSDDDANSDASSACSERSYGSRSGGIPHYMRQTEDVAEVLNHCASSNWSERKEGLIGLQNLLKSQRTLSRVELKRLCEIFTRMFADPHSKVFSMFLETLVDFIIIHKDDLQDWLFVLLTQLLKKMGADLLGSVQAKVQKALDVTRDSFPFDQQFNILMRFIVDQTQTPNLKVKVAILKYIESLARQMDPTDFVNSSETRLAVSRIITWTTEPKSSDVRKAAQIVLISLFELNTPEFTMLLGALPKTFQDGATKLLHNHLKNSSNTSVGSPSNTLGRTPSRHSSSRTSPLTSPTNCSHGGLSPSMLDYDTENLNSDEIYSSLRGVTEAIEKFSFRSQEDLNEPVKRDGKKDCDIMSRDGGLAVPTSDVRGSRPRARDYNPYPYADTINTYDKTALKEAVFDDDMDQLRDEVPIDHSDLVADLLKELSNHNERVEERKGALLELLKITREDNLGVWEEHFKTILLLLLETLGDKDHSIRALALRVLREILRNQPARFKNYAELTIMKTLEAHKDSHKEV</sequence>
<comment type="caution">
    <text evidence="3">The sequence shown here is derived from an EMBL/GenBank/DDBJ whole genome shotgun (WGS) entry which is preliminary data.</text>
</comment>
<feature type="non-terminal residue" evidence="3">
    <location>
        <position position="1"/>
    </location>
</feature>
<dbReference type="FunFam" id="1.25.10.10:FF:000001">
    <property type="entry name" value="CLIP-associating protein 1 isoform 2"/>
    <property type="match status" value="1"/>
</dbReference>
<dbReference type="SUPFAM" id="SSF48371">
    <property type="entry name" value="ARM repeat"/>
    <property type="match status" value="1"/>
</dbReference>
<dbReference type="Pfam" id="PF12348">
    <property type="entry name" value="CLASP_N"/>
    <property type="match status" value="1"/>
</dbReference>
<evidence type="ECO:0000259" key="2">
    <source>
        <dbReference type="SMART" id="SM01349"/>
    </source>
</evidence>
<evidence type="ECO:0000256" key="1">
    <source>
        <dbReference type="SAM" id="MobiDB-lite"/>
    </source>
</evidence>
<keyword evidence="4" id="KW-1185">Reference proteome</keyword>
<dbReference type="GO" id="GO:0005815">
    <property type="term" value="C:microtubule organizing center"/>
    <property type="evidence" value="ECO:0007669"/>
    <property type="project" value="TreeGrafter"/>
</dbReference>
<dbReference type="GO" id="GO:0000776">
    <property type="term" value="C:kinetochore"/>
    <property type="evidence" value="ECO:0007669"/>
    <property type="project" value="UniProtKB-KW"/>
</dbReference>
<dbReference type="InterPro" id="IPR034085">
    <property type="entry name" value="TOG"/>
</dbReference>
<dbReference type="InterPro" id="IPR011989">
    <property type="entry name" value="ARM-like"/>
</dbReference>
<reference evidence="3 4" key="1">
    <citation type="submission" date="2019-09" db="EMBL/GenBank/DDBJ databases">
        <title>Bird 10,000 Genomes (B10K) Project - Family phase.</title>
        <authorList>
            <person name="Zhang G."/>
        </authorList>
    </citation>
    <scope>NUCLEOTIDE SEQUENCE [LARGE SCALE GENOMIC DNA]</scope>
    <source>
        <strain evidence="3">B10K-DU-001-56</strain>
        <tissue evidence="3">Muscle</tissue>
    </source>
</reference>
<proteinExistence type="predicted"/>
<feature type="region of interest" description="Disordered" evidence="1">
    <location>
        <begin position="447"/>
        <end position="468"/>
    </location>
</feature>
<gene>
    <name evidence="3" type="primary">Clasp1_2</name>
    <name evidence="3" type="ORF">NYCGRA_R14281</name>
</gene>
<dbReference type="OrthoDB" id="46159at2759"/>
<name>A0A7L2GT29_NYCGR</name>
<feature type="region of interest" description="Disordered" evidence="1">
    <location>
        <begin position="804"/>
        <end position="828"/>
    </location>
</feature>
<dbReference type="GO" id="GO:0008017">
    <property type="term" value="F:microtubule binding"/>
    <property type="evidence" value="ECO:0007669"/>
    <property type="project" value="TreeGrafter"/>
</dbReference>
<feature type="region of interest" description="Disordered" evidence="1">
    <location>
        <begin position="708"/>
        <end position="751"/>
    </location>
</feature>
<feature type="compositionally biased region" description="Low complexity" evidence="1">
    <location>
        <begin position="155"/>
        <end position="174"/>
    </location>
</feature>
<dbReference type="GO" id="GO:0045180">
    <property type="term" value="C:basal cortex"/>
    <property type="evidence" value="ECO:0007669"/>
    <property type="project" value="TreeGrafter"/>
</dbReference>
<feature type="compositionally biased region" description="Low complexity" evidence="1">
    <location>
        <begin position="253"/>
        <end position="262"/>
    </location>
</feature>
<dbReference type="GO" id="GO:0005881">
    <property type="term" value="C:cytoplasmic microtubule"/>
    <property type="evidence" value="ECO:0007669"/>
    <property type="project" value="TreeGrafter"/>
</dbReference>
<dbReference type="GO" id="GO:0090307">
    <property type="term" value="P:mitotic spindle assembly"/>
    <property type="evidence" value="ECO:0007669"/>
    <property type="project" value="TreeGrafter"/>
</dbReference>
<feature type="compositionally biased region" description="Polar residues" evidence="1">
    <location>
        <begin position="709"/>
        <end position="724"/>
    </location>
</feature>
<dbReference type="SMART" id="SM01349">
    <property type="entry name" value="TOG"/>
    <property type="match status" value="1"/>
</dbReference>
<feature type="region of interest" description="Disordered" evidence="1">
    <location>
        <begin position="150"/>
        <end position="403"/>
    </location>
</feature>
<feature type="compositionally biased region" description="Polar residues" evidence="1">
    <location>
        <begin position="323"/>
        <end position="332"/>
    </location>
</feature>
<dbReference type="PANTHER" id="PTHR21567">
    <property type="entry name" value="CLASP"/>
    <property type="match status" value="1"/>
</dbReference>
<feature type="non-terminal residue" evidence="3">
    <location>
        <position position="966"/>
    </location>
</feature>
<dbReference type="GO" id="GO:0040001">
    <property type="term" value="P:establishment of mitotic spindle localization"/>
    <property type="evidence" value="ECO:0007669"/>
    <property type="project" value="TreeGrafter"/>
</dbReference>
<feature type="domain" description="TOG" evidence="2">
    <location>
        <begin position="477"/>
        <end position="714"/>
    </location>
</feature>
<dbReference type="Gene3D" id="1.25.10.10">
    <property type="entry name" value="Leucine-rich Repeat Variant"/>
    <property type="match status" value="3"/>
</dbReference>
<feature type="compositionally biased region" description="Low complexity" evidence="1">
    <location>
        <begin position="275"/>
        <end position="294"/>
    </location>
</feature>
<dbReference type="Pfam" id="PF21040">
    <property type="entry name" value="CEP104-like_TOG"/>
    <property type="match status" value="1"/>
</dbReference>
<accession>A0A7L2GT29</accession>
<dbReference type="AlphaFoldDB" id="A0A7L2GT29"/>
<dbReference type="InterPro" id="IPR016024">
    <property type="entry name" value="ARM-type_fold"/>
</dbReference>
<dbReference type="GO" id="GO:0005876">
    <property type="term" value="C:spindle microtubule"/>
    <property type="evidence" value="ECO:0007669"/>
    <property type="project" value="TreeGrafter"/>
</dbReference>
<evidence type="ECO:0000313" key="3">
    <source>
        <dbReference type="EMBL" id="NXQ88142.1"/>
    </source>
</evidence>
<dbReference type="GO" id="GO:0072686">
    <property type="term" value="C:mitotic spindle"/>
    <property type="evidence" value="ECO:0007669"/>
    <property type="project" value="TreeGrafter"/>
</dbReference>
<dbReference type="InterPro" id="IPR024395">
    <property type="entry name" value="CLASP_N_dom"/>
</dbReference>
<feature type="compositionally biased region" description="Polar residues" evidence="1">
    <location>
        <begin position="178"/>
        <end position="204"/>
    </location>
</feature>